<name>A0A9N9J649_9GLOM</name>
<evidence type="ECO:0000256" key="2">
    <source>
        <dbReference type="ARBA" id="ARBA00022679"/>
    </source>
</evidence>
<evidence type="ECO:0000256" key="3">
    <source>
        <dbReference type="ARBA" id="ARBA00022691"/>
    </source>
</evidence>
<dbReference type="InterPro" id="IPR046341">
    <property type="entry name" value="SET_dom_sf"/>
</dbReference>
<dbReference type="InterPro" id="IPR050600">
    <property type="entry name" value="SETD3_SETD6_MTase"/>
</dbReference>
<dbReference type="GO" id="GO:0032259">
    <property type="term" value="P:methylation"/>
    <property type="evidence" value="ECO:0007669"/>
    <property type="project" value="UniProtKB-KW"/>
</dbReference>
<feature type="non-terminal residue" evidence="4">
    <location>
        <position position="1"/>
    </location>
</feature>
<reference evidence="4" key="1">
    <citation type="submission" date="2021-06" db="EMBL/GenBank/DDBJ databases">
        <authorList>
            <person name="Kallberg Y."/>
            <person name="Tangrot J."/>
            <person name="Rosling A."/>
        </authorList>
    </citation>
    <scope>NUCLEOTIDE SEQUENCE</scope>
    <source>
        <strain evidence="4">CL551</strain>
    </source>
</reference>
<proteinExistence type="predicted"/>
<keyword evidence="1" id="KW-0489">Methyltransferase</keyword>
<dbReference type="OrthoDB" id="441812at2759"/>
<dbReference type="EMBL" id="CAJVPV010043452">
    <property type="protein sequence ID" value="CAG8765739.1"/>
    <property type="molecule type" value="Genomic_DNA"/>
</dbReference>
<evidence type="ECO:0000313" key="4">
    <source>
        <dbReference type="EMBL" id="CAG8765739.1"/>
    </source>
</evidence>
<dbReference type="Proteomes" id="UP000789342">
    <property type="component" value="Unassembled WGS sequence"/>
</dbReference>
<dbReference type="SUPFAM" id="SSF82199">
    <property type="entry name" value="SET domain"/>
    <property type="match status" value="1"/>
</dbReference>
<protein>
    <submittedName>
        <fullName evidence="4">18928_t:CDS:1</fullName>
    </submittedName>
</protein>
<dbReference type="AlphaFoldDB" id="A0A9N9J649"/>
<organism evidence="4 5">
    <name type="scientific">Acaulospora morrowiae</name>
    <dbReference type="NCBI Taxonomy" id="94023"/>
    <lineage>
        <taxon>Eukaryota</taxon>
        <taxon>Fungi</taxon>
        <taxon>Fungi incertae sedis</taxon>
        <taxon>Mucoromycota</taxon>
        <taxon>Glomeromycotina</taxon>
        <taxon>Glomeromycetes</taxon>
        <taxon>Diversisporales</taxon>
        <taxon>Acaulosporaceae</taxon>
        <taxon>Acaulospora</taxon>
    </lineage>
</organism>
<dbReference type="PANTHER" id="PTHR13271">
    <property type="entry name" value="UNCHARACTERIZED PUTATIVE METHYLTRANSFERASE"/>
    <property type="match status" value="1"/>
</dbReference>
<gene>
    <name evidence="4" type="ORF">AMORRO_LOCUS16251</name>
</gene>
<sequence length="372" mass="43001">IICFLLYERIGRVNCGGTPSLWKAYVDILPRTLHTPLFYDHILRACLDGTSLRAAVDAKYKKLQREYNTLRPYFNQWSTQASTTANNNLSDVVTFEHFRWADGIFWSRILSFGSRFESNSSDAALFDANLDDYHLVPFLDFANHSLTPCMRWELTADGAELILTKSDLPEQIHPETELCISYGDKPNSELLFVHGFTLSDNPWSAISFPLPLYDDDKLVQAKIMFMQYHGISQLVSLTRKKGEIELSHDSTRAMWLCVLTAEDGLNFTKSSNEAQPVELIIYNKIIPTIDVLDNVVKELEFYPVIELRVINSVLENVEYLLSNLKQTNEQVLKMMESGRNSRELEYIRIYREDEHRFLEEAVIDFSRKRDSL</sequence>
<dbReference type="GO" id="GO:0016279">
    <property type="term" value="F:protein-lysine N-methyltransferase activity"/>
    <property type="evidence" value="ECO:0007669"/>
    <property type="project" value="TreeGrafter"/>
</dbReference>
<keyword evidence="2" id="KW-0808">Transferase</keyword>
<keyword evidence="3" id="KW-0949">S-adenosyl-L-methionine</keyword>
<dbReference type="Gene3D" id="3.90.1410.10">
    <property type="entry name" value="set domain protein methyltransferase, domain 1"/>
    <property type="match status" value="1"/>
</dbReference>
<comment type="caution">
    <text evidence="4">The sequence shown here is derived from an EMBL/GenBank/DDBJ whole genome shotgun (WGS) entry which is preliminary data.</text>
</comment>
<feature type="non-terminal residue" evidence="4">
    <location>
        <position position="372"/>
    </location>
</feature>
<dbReference type="InterPro" id="IPR036464">
    <property type="entry name" value="Rubisco_LSMT_subst-bd_sf"/>
</dbReference>
<dbReference type="CDD" id="cd10527">
    <property type="entry name" value="SET_LSMT"/>
    <property type="match status" value="1"/>
</dbReference>
<keyword evidence="5" id="KW-1185">Reference proteome</keyword>
<dbReference type="Gene3D" id="3.90.1420.10">
    <property type="entry name" value="Rubisco LSMT, substrate-binding domain"/>
    <property type="match status" value="1"/>
</dbReference>
<evidence type="ECO:0000313" key="5">
    <source>
        <dbReference type="Proteomes" id="UP000789342"/>
    </source>
</evidence>
<evidence type="ECO:0000256" key="1">
    <source>
        <dbReference type="ARBA" id="ARBA00022603"/>
    </source>
</evidence>
<accession>A0A9N9J649</accession>